<dbReference type="AlphaFoldDB" id="A0A644YS28"/>
<dbReference type="Gene3D" id="3.40.190.10">
    <property type="entry name" value="Periplasmic binding protein-like II"/>
    <property type="match status" value="2"/>
</dbReference>
<proteinExistence type="predicted"/>
<comment type="caution">
    <text evidence="2">The sequence shown here is derived from an EMBL/GenBank/DDBJ whole genome shotgun (WGS) entry which is preliminary data.</text>
</comment>
<keyword evidence="1" id="KW-0732">Signal</keyword>
<dbReference type="PANTHER" id="PTHR30006">
    <property type="entry name" value="THIAMINE-BINDING PERIPLASMIC PROTEIN-RELATED"/>
    <property type="match status" value="1"/>
</dbReference>
<dbReference type="SUPFAM" id="SSF53850">
    <property type="entry name" value="Periplasmic binding protein-like II"/>
    <property type="match status" value="1"/>
</dbReference>
<sequence length="392" mass="44076">MKRKVLHSTLIMLVIGLLLLLPLTAAGTKEQAPQTPQFEGEPFWTVEGYDYDKLVAAAQAEGSLVARWQSGRAPQAAQAFEAKYGIKTVASPRFDDSENIERLRREVQAKNVQVDILGMDDGAIILSEFIPKGMTVSWTPPDLAQYIDDNEEYPQVVYWQPCIIGYNSAVYSQSPTKNLWELTEPQWKGRFVTCDPQIQPYMWHFFAAAIDHGDEFAAAYEQRYNKKLVTKYENAGWEWVAQLFANSPIAVEHDTEVAKAIGSPGQTNPPIGIHTLTRHRDAKEQNLHLGFDPNVIPAVGFAMPTYMVIPVDAPHPNAARLWARFLLTEEGSFPWTNVVGGFSPNQTISASASNPYTSLWGEWLDVLLMFDPMQSAAVRRDLIDMWLMSQKK</sequence>
<organism evidence="2">
    <name type="scientific">bioreactor metagenome</name>
    <dbReference type="NCBI Taxonomy" id="1076179"/>
    <lineage>
        <taxon>unclassified sequences</taxon>
        <taxon>metagenomes</taxon>
        <taxon>ecological metagenomes</taxon>
    </lineage>
</organism>
<dbReference type="EMBL" id="VSSQ01005469">
    <property type="protein sequence ID" value="MPM29273.1"/>
    <property type="molecule type" value="Genomic_DNA"/>
</dbReference>
<name>A0A644YS28_9ZZZZ</name>
<evidence type="ECO:0008006" key="3">
    <source>
        <dbReference type="Google" id="ProtNLM"/>
    </source>
</evidence>
<protein>
    <recommendedName>
        <fullName evidence="3">ABC transporter substrate-binding protein</fullName>
    </recommendedName>
</protein>
<evidence type="ECO:0000256" key="1">
    <source>
        <dbReference type="ARBA" id="ARBA00022729"/>
    </source>
</evidence>
<gene>
    <name evidence="2" type="ORF">SDC9_75813</name>
</gene>
<evidence type="ECO:0000313" key="2">
    <source>
        <dbReference type="EMBL" id="MPM29273.1"/>
    </source>
</evidence>
<reference evidence="2" key="1">
    <citation type="submission" date="2019-08" db="EMBL/GenBank/DDBJ databases">
        <authorList>
            <person name="Kucharzyk K."/>
            <person name="Murdoch R.W."/>
            <person name="Higgins S."/>
            <person name="Loffler F."/>
        </authorList>
    </citation>
    <scope>NUCLEOTIDE SEQUENCE</scope>
</reference>
<accession>A0A644YS28</accession>
<dbReference type="Pfam" id="PF13531">
    <property type="entry name" value="SBP_bac_11"/>
    <property type="match status" value="1"/>
</dbReference>